<dbReference type="Proteomes" id="UP000253729">
    <property type="component" value="Unassembled WGS sequence"/>
</dbReference>
<evidence type="ECO:0000313" key="2">
    <source>
        <dbReference type="Proteomes" id="UP000253729"/>
    </source>
</evidence>
<dbReference type="STRING" id="1341132.A0A3F3PHR1"/>
<evidence type="ECO:0000313" key="1">
    <source>
        <dbReference type="EMBL" id="RDH26428.1"/>
    </source>
</evidence>
<dbReference type="EMBL" id="KZ852150">
    <property type="protein sequence ID" value="RDH26428.1"/>
    <property type="molecule type" value="Genomic_DNA"/>
</dbReference>
<keyword evidence="2" id="KW-1185">Reference proteome</keyword>
<dbReference type="RefSeq" id="XP_026619450.1">
    <property type="nucleotide sequence ID" value="XM_026768493.1"/>
</dbReference>
<proteinExistence type="predicted"/>
<name>A0A3F3PHR1_9EURO</name>
<organism evidence="1 2">
    <name type="scientific">Aspergillus welwitschiae</name>
    <dbReference type="NCBI Taxonomy" id="1341132"/>
    <lineage>
        <taxon>Eukaryota</taxon>
        <taxon>Fungi</taxon>
        <taxon>Dikarya</taxon>
        <taxon>Ascomycota</taxon>
        <taxon>Pezizomycotina</taxon>
        <taxon>Eurotiomycetes</taxon>
        <taxon>Eurotiomycetidae</taxon>
        <taxon>Eurotiales</taxon>
        <taxon>Aspergillaceae</taxon>
        <taxon>Aspergillus</taxon>
        <taxon>Aspergillus subgen. Circumdati</taxon>
    </lineage>
</organism>
<gene>
    <name evidence="1" type="ORF">BDQ94DRAFT_155580</name>
</gene>
<reference evidence="1 2" key="1">
    <citation type="submission" date="2018-07" db="EMBL/GenBank/DDBJ databases">
        <title>The genomes of Aspergillus section Nigri reveals drivers in fungal speciation.</title>
        <authorList>
            <consortium name="DOE Joint Genome Institute"/>
            <person name="Vesth T.C."/>
            <person name="Nybo J."/>
            <person name="Theobald S."/>
            <person name="Brandl J."/>
            <person name="Frisvad J.C."/>
            <person name="Nielsen K.F."/>
            <person name="Lyhne E.K."/>
            <person name="Kogle M.E."/>
            <person name="Kuo A."/>
            <person name="Riley R."/>
            <person name="Clum A."/>
            <person name="Nolan M."/>
            <person name="Lipzen A."/>
            <person name="Salamov A."/>
            <person name="Henrissat B."/>
            <person name="Wiebenga A."/>
            <person name="De vries R.P."/>
            <person name="Grigoriev I.V."/>
            <person name="Mortensen U.H."/>
            <person name="Andersen M.R."/>
            <person name="Baker S.E."/>
        </authorList>
    </citation>
    <scope>NUCLEOTIDE SEQUENCE [LARGE SCALE GENOMIC DNA]</scope>
    <source>
        <strain evidence="1 2">CBS 139.54b</strain>
    </source>
</reference>
<accession>A0A3F3PHR1</accession>
<protein>
    <submittedName>
        <fullName evidence="1">Uncharacterized protein</fullName>
    </submittedName>
</protein>
<sequence>MSDLKNGLQMGFRAVLRYMFDVAKAGDEKAGSGEWQLTLKGKWTYGYGGDDLISLPCW</sequence>
<dbReference type="GeneID" id="38136849"/>
<dbReference type="AlphaFoldDB" id="A0A3F3PHR1"/>